<dbReference type="CDD" id="cd05233">
    <property type="entry name" value="SDR_c"/>
    <property type="match status" value="1"/>
</dbReference>
<dbReference type="KEGG" id="tvl:FAZ95_35700"/>
<dbReference type="PRINTS" id="PR00081">
    <property type="entry name" value="GDHRDH"/>
</dbReference>
<evidence type="ECO:0000256" key="2">
    <source>
        <dbReference type="ARBA" id="ARBA00023002"/>
    </source>
</evidence>
<dbReference type="EMBL" id="CP040078">
    <property type="protein sequence ID" value="QCP54307.1"/>
    <property type="molecule type" value="Genomic_DNA"/>
</dbReference>
<dbReference type="Proteomes" id="UP000298656">
    <property type="component" value="Chromosome 2"/>
</dbReference>
<proteinExistence type="inferred from homology"/>
<keyword evidence="2" id="KW-0560">Oxidoreductase</keyword>
<dbReference type="FunFam" id="3.40.50.720:FF:000084">
    <property type="entry name" value="Short-chain dehydrogenase reductase"/>
    <property type="match status" value="1"/>
</dbReference>
<evidence type="ECO:0000313" key="4">
    <source>
        <dbReference type="Proteomes" id="UP000298656"/>
    </source>
</evidence>
<protein>
    <submittedName>
        <fullName evidence="3">SDR family oxidoreductase</fullName>
    </submittedName>
</protein>
<dbReference type="InterPro" id="IPR051122">
    <property type="entry name" value="SDR_DHRS6-like"/>
</dbReference>
<dbReference type="AlphaFoldDB" id="A0A4P8J0N2"/>
<dbReference type="InterPro" id="IPR036291">
    <property type="entry name" value="NAD(P)-bd_dom_sf"/>
</dbReference>
<organism evidence="3 4">
    <name type="scientific">Trinickia violacea</name>
    <dbReference type="NCBI Taxonomy" id="2571746"/>
    <lineage>
        <taxon>Bacteria</taxon>
        <taxon>Pseudomonadati</taxon>
        <taxon>Pseudomonadota</taxon>
        <taxon>Betaproteobacteria</taxon>
        <taxon>Burkholderiales</taxon>
        <taxon>Burkholderiaceae</taxon>
        <taxon>Trinickia</taxon>
    </lineage>
</organism>
<dbReference type="NCBIfam" id="NF005559">
    <property type="entry name" value="PRK07231.1"/>
    <property type="match status" value="1"/>
</dbReference>
<gene>
    <name evidence="3" type="ORF">FAZ95_35700</name>
</gene>
<sequence>MNTATTFNRVLPMFRLDGRTALITGAGAGIGAAIAAALAEAGAEVVLVSLVQKELETVAAHIAETGGRAIVRECDVTDSTAVRALIRELPRLDIVVNNAGTNIPEPFVEVTDEHLDFMCNLNVRAAFVVSQAAVRKMLEDPERLATGGAVINVSSQMGHIGSPNRTVYCMNKHAIEGLTKAMAVELADKGVRVNSIGPTFVDTPLVRKIVDTKEKFDFLVSKIPMGHMAKVEDIAAAAVYLASPAAAMVTGTCVLVDGGWTAQ</sequence>
<dbReference type="SUPFAM" id="SSF51735">
    <property type="entry name" value="NAD(P)-binding Rossmann-fold domains"/>
    <property type="match status" value="1"/>
</dbReference>
<dbReference type="Gene3D" id="3.40.50.720">
    <property type="entry name" value="NAD(P)-binding Rossmann-like Domain"/>
    <property type="match status" value="1"/>
</dbReference>
<dbReference type="PRINTS" id="PR00080">
    <property type="entry name" value="SDRFAMILY"/>
</dbReference>
<dbReference type="OrthoDB" id="8557335at2"/>
<evidence type="ECO:0000256" key="1">
    <source>
        <dbReference type="ARBA" id="ARBA00006484"/>
    </source>
</evidence>
<reference evidence="3 4" key="1">
    <citation type="submission" date="2019-05" db="EMBL/GenBank/DDBJ databases">
        <title>Burkholderia sp. DHOD12, isolated from subtropical forest soil.</title>
        <authorList>
            <person name="Gao Z.-H."/>
            <person name="Qiu L.-H."/>
        </authorList>
    </citation>
    <scope>NUCLEOTIDE SEQUENCE [LARGE SCALE GENOMIC DNA]</scope>
    <source>
        <strain evidence="3 4">DHOD12</strain>
    </source>
</reference>
<keyword evidence="4" id="KW-1185">Reference proteome</keyword>
<dbReference type="InterPro" id="IPR002347">
    <property type="entry name" value="SDR_fam"/>
</dbReference>
<dbReference type="PANTHER" id="PTHR43477">
    <property type="entry name" value="DIHYDROANTICAPSIN 7-DEHYDROGENASE"/>
    <property type="match status" value="1"/>
</dbReference>
<evidence type="ECO:0000313" key="3">
    <source>
        <dbReference type="EMBL" id="QCP54307.1"/>
    </source>
</evidence>
<dbReference type="PANTHER" id="PTHR43477:SF1">
    <property type="entry name" value="DIHYDROANTICAPSIN 7-DEHYDROGENASE"/>
    <property type="match status" value="1"/>
</dbReference>
<dbReference type="Pfam" id="PF13561">
    <property type="entry name" value="adh_short_C2"/>
    <property type="match status" value="1"/>
</dbReference>
<dbReference type="RefSeq" id="WP_137337075.1">
    <property type="nucleotide sequence ID" value="NZ_CP040078.1"/>
</dbReference>
<comment type="similarity">
    <text evidence="1">Belongs to the short-chain dehydrogenases/reductases (SDR) family.</text>
</comment>
<accession>A0A4P8J0N2</accession>
<name>A0A4P8J0N2_9BURK</name>
<dbReference type="GO" id="GO:0016491">
    <property type="term" value="F:oxidoreductase activity"/>
    <property type="evidence" value="ECO:0007669"/>
    <property type="project" value="UniProtKB-KW"/>
</dbReference>